<dbReference type="PANTHER" id="PTHR33930:SF2">
    <property type="entry name" value="BLR3452 PROTEIN"/>
    <property type="match status" value="1"/>
</dbReference>
<dbReference type="NCBIfam" id="TIGR00778">
    <property type="entry name" value="ahpD_dom"/>
    <property type="match status" value="1"/>
</dbReference>
<dbReference type="EMBL" id="QFWQ01000003">
    <property type="protein sequence ID" value="RCS30964.1"/>
    <property type="molecule type" value="Genomic_DNA"/>
</dbReference>
<dbReference type="InterPro" id="IPR029032">
    <property type="entry name" value="AhpD-like"/>
</dbReference>
<evidence type="ECO:0000259" key="1">
    <source>
        <dbReference type="Pfam" id="PF02627"/>
    </source>
</evidence>
<dbReference type="SUPFAM" id="SSF69118">
    <property type="entry name" value="AhpD-like"/>
    <property type="match status" value="1"/>
</dbReference>
<dbReference type="RefSeq" id="WP_114341041.1">
    <property type="nucleotide sequence ID" value="NZ_QFWQ01000003.1"/>
</dbReference>
<dbReference type="AlphaFoldDB" id="A0A368KGC7"/>
<dbReference type="OrthoDB" id="1683318at2"/>
<accession>A0A368KGC7</accession>
<dbReference type="Pfam" id="PF02627">
    <property type="entry name" value="CMD"/>
    <property type="match status" value="1"/>
</dbReference>
<dbReference type="InterPro" id="IPR004675">
    <property type="entry name" value="AhpD_core"/>
</dbReference>
<proteinExistence type="predicted"/>
<gene>
    <name evidence="2" type="ORF">DEO45_04235</name>
</gene>
<sequence length="113" mass="11835">MLDWLQYRKELLGRIGEVGKLSPDTLKGYQVLTGAGAKTGHLDAKTRELIGLAVAVTTRCDGCITVHVGEALKHGATREEIAEALGVAVALNAGAALVFSARVMDAVHEHSGS</sequence>
<dbReference type="GO" id="GO:0051920">
    <property type="term" value="F:peroxiredoxin activity"/>
    <property type="evidence" value="ECO:0007669"/>
    <property type="project" value="InterPro"/>
</dbReference>
<reference evidence="2 3" key="1">
    <citation type="submission" date="2018-05" db="EMBL/GenBank/DDBJ databases">
        <title>Draft genome sequence of Rhodanobacter denitrificans Yn1 isolated from gold copper mine.</title>
        <authorList>
            <person name="Yang N."/>
            <person name="Mazhar H.S."/>
            <person name="Rensing C."/>
        </authorList>
    </citation>
    <scope>NUCLEOTIDE SEQUENCE [LARGE SCALE GENOMIC DNA]</scope>
    <source>
        <strain evidence="2 3">Yn1</strain>
    </source>
</reference>
<dbReference type="Proteomes" id="UP000252387">
    <property type="component" value="Unassembled WGS sequence"/>
</dbReference>
<dbReference type="Gene3D" id="1.20.1290.10">
    <property type="entry name" value="AhpD-like"/>
    <property type="match status" value="1"/>
</dbReference>
<feature type="domain" description="Carboxymuconolactone decarboxylase-like" evidence="1">
    <location>
        <begin position="23"/>
        <end position="105"/>
    </location>
</feature>
<dbReference type="PANTHER" id="PTHR33930">
    <property type="entry name" value="ALKYL HYDROPEROXIDE REDUCTASE AHPD"/>
    <property type="match status" value="1"/>
</dbReference>
<evidence type="ECO:0000313" key="3">
    <source>
        <dbReference type="Proteomes" id="UP000252387"/>
    </source>
</evidence>
<protein>
    <submittedName>
        <fullName evidence="2">Carboxymuconolactone decarboxylase family protein</fullName>
    </submittedName>
</protein>
<comment type="caution">
    <text evidence="2">The sequence shown here is derived from an EMBL/GenBank/DDBJ whole genome shotgun (WGS) entry which is preliminary data.</text>
</comment>
<dbReference type="InterPro" id="IPR003779">
    <property type="entry name" value="CMD-like"/>
</dbReference>
<name>A0A368KGC7_9GAMM</name>
<evidence type="ECO:0000313" key="2">
    <source>
        <dbReference type="EMBL" id="RCS30964.1"/>
    </source>
</evidence>
<keyword evidence="3" id="KW-1185">Reference proteome</keyword>
<organism evidence="2 3">
    <name type="scientific">Rhodanobacter denitrificans</name>
    <dbReference type="NCBI Taxonomy" id="666685"/>
    <lineage>
        <taxon>Bacteria</taxon>
        <taxon>Pseudomonadati</taxon>
        <taxon>Pseudomonadota</taxon>
        <taxon>Gammaproteobacteria</taxon>
        <taxon>Lysobacterales</taxon>
        <taxon>Rhodanobacteraceae</taxon>
        <taxon>Rhodanobacter</taxon>
    </lineage>
</organism>